<evidence type="ECO:0000313" key="2">
    <source>
        <dbReference type="Proteomes" id="UP000551758"/>
    </source>
</evidence>
<gene>
    <name evidence="1" type="ORF">HPG69_017728</name>
</gene>
<dbReference type="AlphaFoldDB" id="A0A7J7FH27"/>
<organism evidence="1 2">
    <name type="scientific">Diceros bicornis minor</name>
    <name type="common">South-central black rhinoceros</name>
    <dbReference type="NCBI Taxonomy" id="77932"/>
    <lineage>
        <taxon>Eukaryota</taxon>
        <taxon>Metazoa</taxon>
        <taxon>Chordata</taxon>
        <taxon>Craniata</taxon>
        <taxon>Vertebrata</taxon>
        <taxon>Euteleostomi</taxon>
        <taxon>Mammalia</taxon>
        <taxon>Eutheria</taxon>
        <taxon>Laurasiatheria</taxon>
        <taxon>Perissodactyla</taxon>
        <taxon>Rhinocerotidae</taxon>
        <taxon>Diceros</taxon>
    </lineage>
</organism>
<protein>
    <submittedName>
        <fullName evidence="1">Uncharacterized protein</fullName>
    </submittedName>
</protein>
<dbReference type="Proteomes" id="UP000551758">
    <property type="component" value="Unassembled WGS sequence"/>
</dbReference>
<reference evidence="1 2" key="1">
    <citation type="journal article" date="2020" name="Mol. Biol. Evol.">
        <title>Interspecific Gene Flow and the Evolution of Specialization in Black and White Rhinoceros.</title>
        <authorList>
            <person name="Moodley Y."/>
            <person name="Westbury M.V."/>
            <person name="Russo I.M."/>
            <person name="Gopalakrishnan S."/>
            <person name="Rakotoarivelo A."/>
            <person name="Olsen R.A."/>
            <person name="Prost S."/>
            <person name="Tunstall T."/>
            <person name="Ryder O.A."/>
            <person name="Dalen L."/>
            <person name="Bruford M.W."/>
        </authorList>
    </citation>
    <scope>NUCLEOTIDE SEQUENCE [LARGE SCALE GENOMIC DNA]</scope>
    <source>
        <strain evidence="1">SBR-YM</strain>
        <tissue evidence="1">Skin</tissue>
    </source>
</reference>
<feature type="non-terminal residue" evidence="1">
    <location>
        <position position="1"/>
    </location>
</feature>
<accession>A0A7J7FH27</accession>
<sequence>MGSSSATQVGIRTPENFMTPALYGKLISDPKHVFCVAHVSTDCKLNRGSVERHKKGKHRRTVSAG</sequence>
<dbReference type="EMBL" id="JACDTQ010000582">
    <property type="protein sequence ID" value="KAF5927251.1"/>
    <property type="molecule type" value="Genomic_DNA"/>
</dbReference>
<evidence type="ECO:0000313" key="1">
    <source>
        <dbReference type="EMBL" id="KAF5927251.1"/>
    </source>
</evidence>
<keyword evidence="2" id="KW-1185">Reference proteome</keyword>
<proteinExistence type="predicted"/>
<name>A0A7J7FH27_DICBM</name>
<comment type="caution">
    <text evidence="1">The sequence shown here is derived from an EMBL/GenBank/DDBJ whole genome shotgun (WGS) entry which is preliminary data.</text>
</comment>